<evidence type="ECO:0000256" key="6">
    <source>
        <dbReference type="RuleBase" id="RU004182"/>
    </source>
</evidence>
<keyword evidence="8" id="KW-0456">Lyase</keyword>
<dbReference type="SUPFAM" id="SSF52425">
    <property type="entry name" value="Cryptochrome/photolyase, N-terminal domain"/>
    <property type="match status" value="1"/>
</dbReference>
<dbReference type="PRINTS" id="PR00147">
    <property type="entry name" value="DNAPHOTLYASE"/>
</dbReference>
<dbReference type="AlphaFoldDB" id="A0A1Y1SA78"/>
<dbReference type="InterPro" id="IPR036155">
    <property type="entry name" value="Crypto/Photolyase_N_sf"/>
</dbReference>
<dbReference type="InterPro" id="IPR005101">
    <property type="entry name" value="Cryptochr/Photolyase_FAD-bd"/>
</dbReference>
<dbReference type="STRING" id="1317117.ATO7_15732"/>
<organism evidence="8 9">
    <name type="scientific">Oceanococcus atlanticus</name>
    <dbReference type="NCBI Taxonomy" id="1317117"/>
    <lineage>
        <taxon>Bacteria</taxon>
        <taxon>Pseudomonadati</taxon>
        <taxon>Pseudomonadota</taxon>
        <taxon>Gammaproteobacteria</taxon>
        <taxon>Chromatiales</taxon>
        <taxon>Oceanococcaceae</taxon>
        <taxon>Oceanococcus</taxon>
    </lineage>
</organism>
<evidence type="ECO:0000256" key="5">
    <source>
        <dbReference type="PIRSR" id="PIRSR602081-2"/>
    </source>
</evidence>
<keyword evidence="6" id="KW-0157">Chromophore</keyword>
<feature type="binding site" evidence="4">
    <location>
        <position position="223"/>
    </location>
    <ligand>
        <name>FAD</name>
        <dbReference type="ChEBI" id="CHEBI:57692"/>
    </ligand>
</feature>
<dbReference type="OrthoDB" id="9772484at2"/>
<dbReference type="PROSITE" id="PS51645">
    <property type="entry name" value="PHR_CRY_ALPHA_BETA"/>
    <property type="match status" value="1"/>
</dbReference>
<keyword evidence="9" id="KW-1185">Reference proteome</keyword>
<comment type="cofactor">
    <cofactor evidence="4">
        <name>FAD</name>
        <dbReference type="ChEBI" id="CHEBI:57692"/>
    </cofactor>
    <text evidence="4">Binds 1 FAD per subunit.</text>
</comment>
<feature type="domain" description="Photolyase/cryptochrome alpha/beta" evidence="7">
    <location>
        <begin position="1"/>
        <end position="130"/>
    </location>
</feature>
<feature type="binding site" evidence="4">
    <location>
        <begin position="370"/>
        <end position="372"/>
    </location>
    <ligand>
        <name>FAD</name>
        <dbReference type="ChEBI" id="CHEBI:57692"/>
    </ligand>
</feature>
<dbReference type="GO" id="GO:0003904">
    <property type="term" value="F:deoxyribodipyrimidine photo-lyase activity"/>
    <property type="evidence" value="ECO:0007669"/>
    <property type="project" value="TreeGrafter"/>
</dbReference>
<evidence type="ECO:0000313" key="9">
    <source>
        <dbReference type="Proteomes" id="UP000192342"/>
    </source>
</evidence>
<feature type="binding site" evidence="4">
    <location>
        <position position="267"/>
    </location>
    <ligand>
        <name>FAD</name>
        <dbReference type="ChEBI" id="CHEBI:57692"/>
    </ligand>
</feature>
<evidence type="ECO:0000259" key="7">
    <source>
        <dbReference type="PROSITE" id="PS51645"/>
    </source>
</evidence>
<dbReference type="InterPro" id="IPR014729">
    <property type="entry name" value="Rossmann-like_a/b/a_fold"/>
</dbReference>
<protein>
    <submittedName>
        <fullName evidence="8">Deoxyribodipyrimidine photolyase</fullName>
    </submittedName>
</protein>
<dbReference type="EMBL" id="AQQV01000005">
    <property type="protein sequence ID" value="ORE85248.1"/>
    <property type="molecule type" value="Genomic_DNA"/>
</dbReference>
<reference evidence="8 9" key="1">
    <citation type="submission" date="2013-04" db="EMBL/GenBank/DDBJ databases">
        <title>Oceanococcus atlanticus 22II-S10r2 Genome Sequencing.</title>
        <authorList>
            <person name="Lai Q."/>
            <person name="Li G."/>
            <person name="Shao Z."/>
        </authorList>
    </citation>
    <scope>NUCLEOTIDE SEQUENCE [LARGE SCALE GENOMIC DNA]</scope>
    <source>
        <strain evidence="8 9">22II-S10r2</strain>
    </source>
</reference>
<feature type="site" description="Electron transfer via tryptophanyl radical" evidence="5">
    <location>
        <position position="357"/>
    </location>
</feature>
<keyword evidence="2 4" id="KW-0285">Flavoprotein</keyword>
<evidence type="ECO:0000256" key="2">
    <source>
        <dbReference type="ARBA" id="ARBA00022630"/>
    </source>
</evidence>
<feature type="site" description="Electron transfer via tryptophanyl radical" evidence="5">
    <location>
        <position position="380"/>
    </location>
</feature>
<dbReference type="RefSeq" id="WP_083563393.1">
    <property type="nucleotide sequence ID" value="NZ_AQQV01000005.1"/>
</dbReference>
<proteinExistence type="inferred from homology"/>
<dbReference type="InterPro" id="IPR006050">
    <property type="entry name" value="DNA_photolyase_N"/>
</dbReference>
<evidence type="ECO:0000256" key="1">
    <source>
        <dbReference type="ARBA" id="ARBA00001932"/>
    </source>
</evidence>
<dbReference type="Gene3D" id="1.25.40.80">
    <property type="match status" value="1"/>
</dbReference>
<sequence length="447" mass="50536">MRIIHWFRRDLRLTDNPSLEWACQHADALCLVYIHAPDEESPWAAGAASCWWLHHALHALSESLAQRGHRLIIRHGSSLQELQQIADAFNADAVSWNRLYEPAIIARDRDIKTRLSEAGYTTRSHNAALLLEPWTIETGAGRPYRVFTPFWKAAKNTLPGEFNIAEPPDSWPPGADIEGLSIDALGLRPQHPWGDKLAAHWRPGEAGALDQLDHFVEHAAADYPSTRDVPAVAGTSRLSPHLHFGEIGPRQIRAALLGPDAPAAEKYLAELGWREFAHHLLYHFADTPQREFNPKFEAFEWRSGEAAEADLKAWQRGQTGIELVDAGMRELWATGWMHNRVRMIVGSLLTKNLGIDWRAGAAWFWDTLVDADLANNTLGWQWIAGCGADAAPYFRIFNPDTQAERFDPDRRYRDRWLSQPLAEPIIDLKTSRQAALDRYARLKEDSA</sequence>
<keyword evidence="3 4" id="KW-0274">FAD</keyword>
<comment type="similarity">
    <text evidence="6">Belongs to the DNA photolyase family.</text>
</comment>
<dbReference type="GO" id="GO:0071949">
    <property type="term" value="F:FAD binding"/>
    <property type="evidence" value="ECO:0007669"/>
    <property type="project" value="TreeGrafter"/>
</dbReference>
<dbReference type="Proteomes" id="UP000192342">
    <property type="component" value="Unassembled WGS sequence"/>
</dbReference>
<evidence type="ECO:0000256" key="4">
    <source>
        <dbReference type="PIRSR" id="PIRSR602081-1"/>
    </source>
</evidence>
<feature type="binding site" evidence="4">
    <location>
        <begin position="235"/>
        <end position="239"/>
    </location>
    <ligand>
        <name>FAD</name>
        <dbReference type="ChEBI" id="CHEBI:57692"/>
    </ligand>
</feature>
<dbReference type="Pfam" id="PF03441">
    <property type="entry name" value="FAD_binding_7"/>
    <property type="match status" value="1"/>
</dbReference>
<evidence type="ECO:0000313" key="8">
    <source>
        <dbReference type="EMBL" id="ORE85248.1"/>
    </source>
</evidence>
<dbReference type="Gene3D" id="1.10.579.10">
    <property type="entry name" value="DNA Cyclobutane Dipyrimidine Photolyase, subunit A, domain 3"/>
    <property type="match status" value="1"/>
</dbReference>
<dbReference type="SUPFAM" id="SSF48173">
    <property type="entry name" value="Cryptochrome/photolyase FAD-binding domain"/>
    <property type="match status" value="1"/>
</dbReference>
<gene>
    <name evidence="8" type="ORF">ATO7_15732</name>
</gene>
<comment type="caution">
    <text evidence="8">The sequence shown here is derived from an EMBL/GenBank/DDBJ whole genome shotgun (WGS) entry which is preliminary data.</text>
</comment>
<evidence type="ECO:0000256" key="3">
    <source>
        <dbReference type="ARBA" id="ARBA00022827"/>
    </source>
</evidence>
<name>A0A1Y1SA78_9GAMM</name>
<dbReference type="InterPro" id="IPR036134">
    <property type="entry name" value="Crypto/Photolyase_FAD-like_sf"/>
</dbReference>
<dbReference type="GO" id="GO:0009416">
    <property type="term" value="P:response to light stimulus"/>
    <property type="evidence" value="ECO:0007669"/>
    <property type="project" value="TreeGrafter"/>
</dbReference>
<comment type="cofactor">
    <cofactor evidence="1">
        <name>(6R)-5,10-methylene-5,6,7,8-tetrahydrofolate</name>
        <dbReference type="ChEBI" id="CHEBI:15636"/>
    </cofactor>
</comment>
<dbReference type="PANTHER" id="PTHR11455">
    <property type="entry name" value="CRYPTOCHROME"/>
    <property type="match status" value="1"/>
</dbReference>
<dbReference type="Pfam" id="PF00875">
    <property type="entry name" value="DNA_photolyase"/>
    <property type="match status" value="1"/>
</dbReference>
<accession>A0A1Y1SA78</accession>
<dbReference type="InterPro" id="IPR002081">
    <property type="entry name" value="Cryptochrome/DNA_photolyase_1"/>
</dbReference>
<dbReference type="Gene3D" id="3.40.50.620">
    <property type="entry name" value="HUPs"/>
    <property type="match status" value="1"/>
</dbReference>
<dbReference type="GO" id="GO:0003677">
    <property type="term" value="F:DNA binding"/>
    <property type="evidence" value="ECO:0007669"/>
    <property type="project" value="TreeGrafter"/>
</dbReference>
<feature type="site" description="Electron transfer via tryptophanyl radical" evidence="5">
    <location>
        <position position="301"/>
    </location>
</feature>
<dbReference type="PANTHER" id="PTHR11455:SF9">
    <property type="entry name" value="CRYPTOCHROME CIRCADIAN CLOCK 5 ISOFORM X1"/>
    <property type="match status" value="1"/>
</dbReference>